<evidence type="ECO:0000259" key="1">
    <source>
        <dbReference type="PROSITE" id="PS50041"/>
    </source>
</evidence>
<accession>B4XWC4</accession>
<reference evidence="2" key="1">
    <citation type="journal article" date="2008" name="Genome Res.">
        <title>Genomic analysis of the immune gene repertoire of amphioxus reveals extraordinary innate complexity and diversity.</title>
        <authorList>
            <person name="Huang S."/>
            <person name="Yuan S."/>
            <person name="Guo L."/>
            <person name="Yu Y."/>
            <person name="Li J."/>
            <person name="Wu T."/>
            <person name="Liu T."/>
            <person name="Yang M."/>
            <person name="Wu K."/>
            <person name="Liu H."/>
            <person name="Ge J."/>
            <person name="Yu Y."/>
            <person name="Huang H."/>
            <person name="Dong M."/>
            <person name="Yu C."/>
            <person name="Chen S."/>
            <person name="Xu A."/>
        </authorList>
    </citation>
    <scope>NUCLEOTIDE SEQUENCE</scope>
    <source>
        <strain evidence="2">Bbella8</strain>
    </source>
</reference>
<dbReference type="InterPro" id="IPR050801">
    <property type="entry name" value="Ca-Dep_Lectins_ImmuneDev"/>
</dbReference>
<dbReference type="PANTHER" id="PTHR22801:SF63">
    <property type="entry name" value="C-TYPE LECTIN DOMAIN-CONTAINING PROTEIN"/>
    <property type="match status" value="1"/>
</dbReference>
<dbReference type="AlphaFoldDB" id="B4XWC4"/>
<proteinExistence type="evidence at transcript level"/>
<dbReference type="SMART" id="SM00034">
    <property type="entry name" value="CLECT"/>
    <property type="match status" value="1"/>
</dbReference>
<keyword evidence="2" id="KW-0430">Lectin</keyword>
<feature type="domain" description="C-type lectin" evidence="1">
    <location>
        <begin position="16"/>
        <end position="132"/>
    </location>
</feature>
<dbReference type="EMBL" id="EU183372">
    <property type="protein sequence ID" value="ABY54816.1"/>
    <property type="molecule type" value="mRNA"/>
</dbReference>
<dbReference type="SUPFAM" id="SSF56436">
    <property type="entry name" value="C-type lectin-like"/>
    <property type="match status" value="1"/>
</dbReference>
<dbReference type="InterPro" id="IPR016186">
    <property type="entry name" value="C-type_lectin-like/link_sf"/>
</dbReference>
<sequence length="136" mass="15476">MLSSTNAWMMRSHGGAKKACMTAGATLAMPKTRELDVALRDLVKREGGNNQHWIGMEKKRGTWYWLDGSLVGNNGYKGWAPNEPSNSGWTPLCGQYWKESKSSGWLYPRSSGRGYPMWDDEECWKLQRFICQRPPA</sequence>
<dbReference type="InterPro" id="IPR016187">
    <property type="entry name" value="CTDL_fold"/>
</dbReference>
<protein>
    <submittedName>
        <fullName evidence="2">C-type lectin 3</fullName>
    </submittedName>
</protein>
<name>B4XWC4_9BRAN</name>
<dbReference type="Pfam" id="PF00059">
    <property type="entry name" value="Lectin_C"/>
    <property type="match status" value="1"/>
</dbReference>
<organism evidence="2">
    <name type="scientific">Branchiostoma japonicum</name>
    <name type="common">Japanese lancelet</name>
    <dbReference type="NCBI Taxonomy" id="373177"/>
    <lineage>
        <taxon>Eukaryota</taxon>
        <taxon>Metazoa</taxon>
        <taxon>Chordata</taxon>
        <taxon>Cephalochordata</taxon>
        <taxon>Leptocardii</taxon>
        <taxon>Amphioxiformes</taxon>
        <taxon>Branchiostomatidae</taxon>
        <taxon>Branchiostoma</taxon>
    </lineage>
</organism>
<dbReference type="GO" id="GO:0030246">
    <property type="term" value="F:carbohydrate binding"/>
    <property type="evidence" value="ECO:0007669"/>
    <property type="project" value="UniProtKB-KW"/>
</dbReference>
<evidence type="ECO:0000313" key="2">
    <source>
        <dbReference type="EMBL" id="ABY54816.1"/>
    </source>
</evidence>
<dbReference type="InterPro" id="IPR001304">
    <property type="entry name" value="C-type_lectin-like"/>
</dbReference>
<dbReference type="Gene3D" id="3.10.100.10">
    <property type="entry name" value="Mannose-Binding Protein A, subunit A"/>
    <property type="match status" value="1"/>
</dbReference>
<dbReference type="PANTHER" id="PTHR22801">
    <property type="entry name" value="LITHOSTATHINE"/>
    <property type="match status" value="1"/>
</dbReference>
<dbReference type="PROSITE" id="PS50041">
    <property type="entry name" value="C_TYPE_LECTIN_2"/>
    <property type="match status" value="1"/>
</dbReference>